<gene>
    <name evidence="2" type="ORF">KX928_00190</name>
</gene>
<protein>
    <submittedName>
        <fullName evidence="2">BON domain-containing protein</fullName>
    </submittedName>
</protein>
<dbReference type="Pfam" id="PF04972">
    <property type="entry name" value="BON"/>
    <property type="match status" value="3"/>
</dbReference>
<dbReference type="PANTHER" id="PTHR34606">
    <property type="entry name" value="BON DOMAIN-CONTAINING PROTEIN"/>
    <property type="match status" value="1"/>
</dbReference>
<feature type="domain" description="BON" evidence="1">
    <location>
        <begin position="78"/>
        <end position="146"/>
    </location>
</feature>
<organism evidence="2 3">
    <name type="scientific">Roseobacter insulae</name>
    <dbReference type="NCBI Taxonomy" id="2859783"/>
    <lineage>
        <taxon>Bacteria</taxon>
        <taxon>Pseudomonadati</taxon>
        <taxon>Pseudomonadota</taxon>
        <taxon>Alphaproteobacteria</taxon>
        <taxon>Rhodobacterales</taxon>
        <taxon>Roseobacteraceae</taxon>
        <taxon>Roseobacter</taxon>
    </lineage>
</organism>
<dbReference type="PANTHER" id="PTHR34606:SF15">
    <property type="entry name" value="BON DOMAIN-CONTAINING PROTEIN"/>
    <property type="match status" value="1"/>
</dbReference>
<dbReference type="Proteomes" id="UP001138661">
    <property type="component" value="Unassembled WGS sequence"/>
</dbReference>
<feature type="domain" description="BON" evidence="1">
    <location>
        <begin position="3"/>
        <end position="71"/>
    </location>
</feature>
<dbReference type="AlphaFoldDB" id="A0A9X1K166"/>
<dbReference type="PROSITE" id="PS50914">
    <property type="entry name" value="BON"/>
    <property type="match status" value="3"/>
</dbReference>
<evidence type="ECO:0000313" key="2">
    <source>
        <dbReference type="EMBL" id="MBW4706197.1"/>
    </source>
</evidence>
<keyword evidence="3" id="KW-1185">Reference proteome</keyword>
<dbReference type="InterPro" id="IPR007055">
    <property type="entry name" value="BON_dom"/>
</dbReference>
<dbReference type="InterPro" id="IPR051686">
    <property type="entry name" value="Lipoprotein_DolP"/>
</dbReference>
<proteinExistence type="predicted"/>
<evidence type="ECO:0000259" key="1">
    <source>
        <dbReference type="PROSITE" id="PS50914"/>
    </source>
</evidence>
<dbReference type="InterPro" id="IPR014004">
    <property type="entry name" value="Transpt-assoc_nodulatn_dom_bac"/>
</dbReference>
<name>A0A9X1K166_9RHOB</name>
<sequence length="216" mass="23703">MRTDEQIKDDILNEIDFDPRIDSTEIGVTVHDGSVTLHGTVHNYLEELAAVKAAKRIKGVHAVVDGIKVKYASDTTVTDEDIATRIAHLCDWNALFQKFDIQSEVKNGRVTLTGNVDWQYQRAEARDQVAGLRGVTTVINAISISPRASKDDVRKKISAALHRHATVEASHIDVGVSGGKVTLRGHVKAWYERKLAEEAAWSAPGVTAVVDQLEIS</sequence>
<dbReference type="SMART" id="SM00749">
    <property type="entry name" value="BON"/>
    <property type="match status" value="3"/>
</dbReference>
<comment type="caution">
    <text evidence="2">The sequence shown here is derived from an EMBL/GenBank/DDBJ whole genome shotgun (WGS) entry which is preliminary data.</text>
</comment>
<dbReference type="EMBL" id="JAHXDN010000001">
    <property type="protein sequence ID" value="MBW4706197.1"/>
    <property type="molecule type" value="Genomic_DNA"/>
</dbReference>
<feature type="domain" description="BON" evidence="1">
    <location>
        <begin position="149"/>
        <end position="216"/>
    </location>
</feature>
<reference evidence="2" key="1">
    <citation type="submission" date="2021-07" db="EMBL/GenBank/DDBJ databases">
        <title>Roseobacter insulae sp. nov., isolated from a tidal flat.</title>
        <authorList>
            <person name="Park S."/>
            <person name="Yoon J.-H."/>
        </authorList>
    </citation>
    <scope>NUCLEOTIDE SEQUENCE</scope>
    <source>
        <strain evidence="2">YSTF-M11</strain>
    </source>
</reference>
<dbReference type="RefSeq" id="WP_219497630.1">
    <property type="nucleotide sequence ID" value="NZ_JAHXDN010000001.1"/>
</dbReference>
<evidence type="ECO:0000313" key="3">
    <source>
        <dbReference type="Proteomes" id="UP001138661"/>
    </source>
</evidence>
<accession>A0A9X1K166</accession>